<name>A0A1G7YIF0_9BACT</name>
<dbReference type="InterPro" id="IPR036010">
    <property type="entry name" value="2Fe-2S_ferredoxin-like_sf"/>
</dbReference>
<dbReference type="Gene3D" id="1.10.150.120">
    <property type="entry name" value="[2Fe-2S]-binding domain"/>
    <property type="match status" value="1"/>
</dbReference>
<evidence type="ECO:0000259" key="7">
    <source>
        <dbReference type="Pfam" id="PF01799"/>
    </source>
</evidence>
<evidence type="ECO:0000313" key="8">
    <source>
        <dbReference type="EMBL" id="SDG96283.1"/>
    </source>
</evidence>
<sequence length="163" mass="17557">MAEIIDIKVNGKQHRVEADADMPLLYLLRNKLEMNGPKYGCGIEQCGSCMVLLNGKAMPSCVIPGSAAAEYEVVTLDGLARGGKLSIVQQAFIDEQAAQCGYCMNGMIMSATALLSENPKPSDAEIRQALNRVLCRCGTHTRIINAVKKAAAQMNGTQKEEKP</sequence>
<evidence type="ECO:0000256" key="5">
    <source>
        <dbReference type="ARBA" id="ARBA00023014"/>
    </source>
</evidence>
<dbReference type="Pfam" id="PF00111">
    <property type="entry name" value="Fer2"/>
    <property type="match status" value="1"/>
</dbReference>
<evidence type="ECO:0000256" key="4">
    <source>
        <dbReference type="ARBA" id="ARBA00023004"/>
    </source>
</evidence>
<reference evidence="9" key="1">
    <citation type="submission" date="2016-10" db="EMBL/GenBank/DDBJ databases">
        <authorList>
            <person name="Varghese N."/>
            <person name="Submissions S."/>
        </authorList>
    </citation>
    <scope>NUCLEOTIDE SEQUENCE [LARGE SCALE GENOMIC DNA]</scope>
    <source>
        <strain evidence="9">DSM 25329</strain>
    </source>
</reference>
<evidence type="ECO:0000259" key="6">
    <source>
        <dbReference type="Pfam" id="PF00111"/>
    </source>
</evidence>
<dbReference type="PANTHER" id="PTHR44379:SF6">
    <property type="entry name" value="BLR6046 PROTEIN"/>
    <property type="match status" value="1"/>
</dbReference>
<dbReference type="Proteomes" id="UP000198748">
    <property type="component" value="Unassembled WGS sequence"/>
</dbReference>
<keyword evidence="9" id="KW-1185">Reference proteome</keyword>
<gene>
    <name evidence="8" type="ORF">SAMN04487996_12637</name>
</gene>
<dbReference type="GO" id="GO:0016491">
    <property type="term" value="F:oxidoreductase activity"/>
    <property type="evidence" value="ECO:0007669"/>
    <property type="project" value="UniProtKB-KW"/>
</dbReference>
<dbReference type="SUPFAM" id="SSF47741">
    <property type="entry name" value="CO dehydrogenase ISP C-domain like"/>
    <property type="match status" value="1"/>
</dbReference>
<dbReference type="InterPro" id="IPR002888">
    <property type="entry name" value="2Fe-2S-bd"/>
</dbReference>
<dbReference type="SUPFAM" id="SSF54292">
    <property type="entry name" value="2Fe-2S ferredoxin-like"/>
    <property type="match status" value="1"/>
</dbReference>
<dbReference type="InterPro" id="IPR012675">
    <property type="entry name" value="Beta-grasp_dom_sf"/>
</dbReference>
<keyword evidence="2" id="KW-0479">Metal-binding</keyword>
<dbReference type="FunFam" id="1.10.150.120:FF:000003">
    <property type="entry name" value="Carbon monoxide dehydrogenase, small subunit"/>
    <property type="match status" value="1"/>
</dbReference>
<dbReference type="Pfam" id="PF01799">
    <property type="entry name" value="Fer2_2"/>
    <property type="match status" value="1"/>
</dbReference>
<dbReference type="EMBL" id="FNAN01000026">
    <property type="protein sequence ID" value="SDG96283.1"/>
    <property type="molecule type" value="Genomic_DNA"/>
</dbReference>
<dbReference type="InterPro" id="IPR051452">
    <property type="entry name" value="Diverse_Oxidoreductases"/>
</dbReference>
<evidence type="ECO:0000256" key="2">
    <source>
        <dbReference type="ARBA" id="ARBA00022723"/>
    </source>
</evidence>
<dbReference type="OrthoDB" id="9796880at2"/>
<organism evidence="8 9">
    <name type="scientific">Dyadobacter soli</name>
    <dbReference type="NCBI Taxonomy" id="659014"/>
    <lineage>
        <taxon>Bacteria</taxon>
        <taxon>Pseudomonadati</taxon>
        <taxon>Bacteroidota</taxon>
        <taxon>Cytophagia</taxon>
        <taxon>Cytophagales</taxon>
        <taxon>Spirosomataceae</taxon>
        <taxon>Dyadobacter</taxon>
    </lineage>
</organism>
<dbReference type="CDD" id="cd00207">
    <property type="entry name" value="fer2"/>
    <property type="match status" value="1"/>
</dbReference>
<keyword evidence="3" id="KW-0560">Oxidoreductase</keyword>
<keyword evidence="1" id="KW-0001">2Fe-2S</keyword>
<evidence type="ECO:0000256" key="1">
    <source>
        <dbReference type="ARBA" id="ARBA00022714"/>
    </source>
</evidence>
<dbReference type="GO" id="GO:0051537">
    <property type="term" value="F:2 iron, 2 sulfur cluster binding"/>
    <property type="evidence" value="ECO:0007669"/>
    <property type="project" value="UniProtKB-KW"/>
</dbReference>
<keyword evidence="5" id="KW-0411">Iron-sulfur</keyword>
<dbReference type="InterPro" id="IPR036884">
    <property type="entry name" value="2Fe-2S-bd_dom_sf"/>
</dbReference>
<dbReference type="STRING" id="659014.SAMN04487996_12637"/>
<dbReference type="RefSeq" id="WP_090157130.1">
    <property type="nucleotide sequence ID" value="NZ_FNAN01000026.1"/>
</dbReference>
<evidence type="ECO:0000256" key="3">
    <source>
        <dbReference type="ARBA" id="ARBA00023002"/>
    </source>
</evidence>
<feature type="domain" description="[2Fe-2S]-binding" evidence="7">
    <location>
        <begin position="75"/>
        <end position="148"/>
    </location>
</feature>
<dbReference type="GO" id="GO:0046872">
    <property type="term" value="F:metal ion binding"/>
    <property type="evidence" value="ECO:0007669"/>
    <property type="project" value="UniProtKB-KW"/>
</dbReference>
<dbReference type="PANTHER" id="PTHR44379">
    <property type="entry name" value="OXIDOREDUCTASE WITH IRON-SULFUR SUBUNIT"/>
    <property type="match status" value="1"/>
</dbReference>
<dbReference type="AlphaFoldDB" id="A0A1G7YIF0"/>
<accession>A0A1G7YIF0</accession>
<protein>
    <submittedName>
        <fullName evidence="8">Nicotinate dehydrogenase subunit A</fullName>
    </submittedName>
</protein>
<dbReference type="InterPro" id="IPR001041">
    <property type="entry name" value="2Fe-2S_ferredoxin-type"/>
</dbReference>
<feature type="domain" description="2Fe-2S ferredoxin-type" evidence="6">
    <location>
        <begin position="7"/>
        <end position="59"/>
    </location>
</feature>
<proteinExistence type="predicted"/>
<dbReference type="Gene3D" id="3.10.20.30">
    <property type="match status" value="1"/>
</dbReference>
<keyword evidence="4" id="KW-0408">Iron</keyword>
<evidence type="ECO:0000313" key="9">
    <source>
        <dbReference type="Proteomes" id="UP000198748"/>
    </source>
</evidence>